<dbReference type="EMBL" id="GBRH01187764">
    <property type="protein sequence ID" value="JAE10132.1"/>
    <property type="molecule type" value="Transcribed_RNA"/>
</dbReference>
<protein>
    <submittedName>
        <fullName evidence="1">Uncharacterized protein</fullName>
    </submittedName>
</protein>
<reference evidence="1" key="2">
    <citation type="journal article" date="2015" name="Data Brief">
        <title>Shoot transcriptome of the giant reed, Arundo donax.</title>
        <authorList>
            <person name="Barrero R.A."/>
            <person name="Guerrero F.D."/>
            <person name="Moolhuijzen P."/>
            <person name="Goolsby J.A."/>
            <person name="Tidwell J."/>
            <person name="Bellgard S.E."/>
            <person name="Bellgard M.I."/>
        </authorList>
    </citation>
    <scope>NUCLEOTIDE SEQUENCE</scope>
    <source>
        <tissue evidence="1">Shoot tissue taken approximately 20 cm above the soil surface</tissue>
    </source>
</reference>
<proteinExistence type="predicted"/>
<sequence>MFFFSDACNYGTVILRVGVFTNNGVWPWSAGLNVLWSDAVRALERFGYIIGQTTVAVLLSCSYTNFFKGCLQQLWLN</sequence>
<dbReference type="AlphaFoldDB" id="A0A0A9FCU0"/>
<name>A0A0A9FCU0_ARUDO</name>
<evidence type="ECO:0000313" key="1">
    <source>
        <dbReference type="EMBL" id="JAE10132.1"/>
    </source>
</evidence>
<reference evidence="1" key="1">
    <citation type="submission" date="2014-09" db="EMBL/GenBank/DDBJ databases">
        <authorList>
            <person name="Magalhaes I.L.F."/>
            <person name="Oliveira U."/>
            <person name="Santos F.R."/>
            <person name="Vidigal T.H.D.A."/>
            <person name="Brescovit A.D."/>
            <person name="Santos A.J."/>
        </authorList>
    </citation>
    <scope>NUCLEOTIDE SEQUENCE</scope>
    <source>
        <tissue evidence="1">Shoot tissue taken approximately 20 cm above the soil surface</tissue>
    </source>
</reference>
<accession>A0A0A9FCU0</accession>
<organism evidence="1">
    <name type="scientific">Arundo donax</name>
    <name type="common">Giant reed</name>
    <name type="synonym">Donax arundinaceus</name>
    <dbReference type="NCBI Taxonomy" id="35708"/>
    <lineage>
        <taxon>Eukaryota</taxon>
        <taxon>Viridiplantae</taxon>
        <taxon>Streptophyta</taxon>
        <taxon>Embryophyta</taxon>
        <taxon>Tracheophyta</taxon>
        <taxon>Spermatophyta</taxon>
        <taxon>Magnoliopsida</taxon>
        <taxon>Liliopsida</taxon>
        <taxon>Poales</taxon>
        <taxon>Poaceae</taxon>
        <taxon>PACMAD clade</taxon>
        <taxon>Arundinoideae</taxon>
        <taxon>Arundineae</taxon>
        <taxon>Arundo</taxon>
    </lineage>
</organism>